<dbReference type="PANTHER" id="PTHR24159:SF5">
    <property type="entry name" value="ANK_REP_REGION DOMAIN-CONTAINING PROTEIN"/>
    <property type="match status" value="1"/>
</dbReference>
<name>A0ABR2HND7_9EUKA</name>
<comment type="caution">
    <text evidence="1">The sequence shown here is derived from an EMBL/GenBank/DDBJ whole genome shotgun (WGS) entry which is preliminary data.</text>
</comment>
<dbReference type="InterPro" id="IPR036770">
    <property type="entry name" value="Ankyrin_rpt-contain_sf"/>
</dbReference>
<evidence type="ECO:0008006" key="3">
    <source>
        <dbReference type="Google" id="ProtNLM"/>
    </source>
</evidence>
<evidence type="ECO:0000313" key="2">
    <source>
        <dbReference type="Proteomes" id="UP001470230"/>
    </source>
</evidence>
<accession>A0ABR2HND7</accession>
<keyword evidence="2" id="KW-1185">Reference proteome</keyword>
<dbReference type="PANTHER" id="PTHR24159">
    <property type="match status" value="1"/>
</dbReference>
<evidence type="ECO:0000313" key="1">
    <source>
        <dbReference type="EMBL" id="KAK8850236.1"/>
    </source>
</evidence>
<dbReference type="EMBL" id="JAPFFF010000024">
    <property type="protein sequence ID" value="KAK8850236.1"/>
    <property type="molecule type" value="Genomic_DNA"/>
</dbReference>
<protein>
    <recommendedName>
        <fullName evidence="3">DUF3447 domain-containing protein</fullName>
    </recommendedName>
</protein>
<dbReference type="Gene3D" id="1.25.40.20">
    <property type="entry name" value="Ankyrin repeat-containing domain"/>
    <property type="match status" value="1"/>
</dbReference>
<organism evidence="1 2">
    <name type="scientific">Tritrichomonas musculus</name>
    <dbReference type="NCBI Taxonomy" id="1915356"/>
    <lineage>
        <taxon>Eukaryota</taxon>
        <taxon>Metamonada</taxon>
        <taxon>Parabasalia</taxon>
        <taxon>Tritrichomonadida</taxon>
        <taxon>Tritrichomonadidae</taxon>
        <taxon>Tritrichomonas</taxon>
    </lineage>
</organism>
<gene>
    <name evidence="1" type="ORF">M9Y10_018361</name>
</gene>
<dbReference type="SUPFAM" id="SSF48403">
    <property type="entry name" value="Ankyrin repeat"/>
    <property type="match status" value="1"/>
</dbReference>
<proteinExistence type="predicted"/>
<reference evidence="1 2" key="1">
    <citation type="submission" date="2024-04" db="EMBL/GenBank/DDBJ databases">
        <title>Tritrichomonas musculus Genome.</title>
        <authorList>
            <person name="Alves-Ferreira E."/>
            <person name="Grigg M."/>
            <person name="Lorenzi H."/>
            <person name="Galac M."/>
        </authorList>
    </citation>
    <scope>NUCLEOTIDE SEQUENCE [LARGE SCALE GENOMIC DNA]</scope>
    <source>
        <strain evidence="1 2">EAF2021</strain>
    </source>
</reference>
<dbReference type="Proteomes" id="UP001470230">
    <property type="component" value="Unassembled WGS sequence"/>
</dbReference>
<sequence length="392" mass="47263">MNIEEATEKMKRIQSVLLEFIDNELNSEESYEKFIQVITDQKIIEDRYKLKSVLQLINSISSNHQRNLNFIDKIERILTLFKKDIQNYYFNSEIFELFSDNKRILLFLFQEKMIIIDEYIVSRITSDEFINKKYAQYFSPEIKPFLTEEFITKYSYKNQILKNNDFMKEINNKELPNEFYNKRKEGENDNFLCELIRTDKGKEFGVYINKMCLSYESNIEESFFETNPLLLNNNDEITLIEYAAFFGSIEIIKYMRMNGEVELTSSTWQFAIHSQNAELIKYLEDNKFPPPENNYEKILEESIQCHHNDVSKYIIDYLINDEDLHNDIENKSYENLYFYAVKFDNYLFYPKNMKCKNIFYYLCQFDHYTLVKLFLQSIKIDLNSTTIKTLIF</sequence>